<evidence type="ECO:0000313" key="4">
    <source>
        <dbReference type="Proteomes" id="UP000479190"/>
    </source>
</evidence>
<feature type="region of interest" description="Disordered" evidence="1">
    <location>
        <begin position="685"/>
        <end position="726"/>
    </location>
</feature>
<dbReference type="InterPro" id="IPR041588">
    <property type="entry name" value="Integrase_H2C2"/>
</dbReference>
<keyword evidence="4" id="KW-1185">Reference proteome</keyword>
<dbReference type="Pfam" id="PF17921">
    <property type="entry name" value="Integrase_H2C2"/>
    <property type="match status" value="1"/>
</dbReference>
<feature type="region of interest" description="Disordered" evidence="1">
    <location>
        <begin position="458"/>
        <end position="533"/>
    </location>
</feature>
<dbReference type="Pfam" id="PF05380">
    <property type="entry name" value="Peptidase_A17"/>
    <property type="match status" value="1"/>
</dbReference>
<dbReference type="Proteomes" id="UP000479190">
    <property type="component" value="Unassembled WGS sequence"/>
</dbReference>
<dbReference type="EMBL" id="CADCXV010001479">
    <property type="protein sequence ID" value="CAB0044667.1"/>
    <property type="molecule type" value="Genomic_DNA"/>
</dbReference>
<organism evidence="3 4">
    <name type="scientific">Trichogramma brassicae</name>
    <dbReference type="NCBI Taxonomy" id="86971"/>
    <lineage>
        <taxon>Eukaryota</taxon>
        <taxon>Metazoa</taxon>
        <taxon>Ecdysozoa</taxon>
        <taxon>Arthropoda</taxon>
        <taxon>Hexapoda</taxon>
        <taxon>Insecta</taxon>
        <taxon>Pterygota</taxon>
        <taxon>Neoptera</taxon>
        <taxon>Endopterygota</taxon>
        <taxon>Hymenoptera</taxon>
        <taxon>Apocrita</taxon>
        <taxon>Proctotrupomorpha</taxon>
        <taxon>Chalcidoidea</taxon>
        <taxon>Trichogrammatidae</taxon>
        <taxon>Trichogramma</taxon>
    </lineage>
</organism>
<evidence type="ECO:0000259" key="2">
    <source>
        <dbReference type="Pfam" id="PF17921"/>
    </source>
</evidence>
<dbReference type="OrthoDB" id="8038274at2759"/>
<dbReference type="PANTHER" id="PTHR47331">
    <property type="entry name" value="PHD-TYPE DOMAIN-CONTAINING PROTEIN"/>
    <property type="match status" value="1"/>
</dbReference>
<evidence type="ECO:0000256" key="1">
    <source>
        <dbReference type="SAM" id="MobiDB-lite"/>
    </source>
</evidence>
<feature type="region of interest" description="Disordered" evidence="1">
    <location>
        <begin position="77"/>
        <end position="116"/>
    </location>
</feature>
<accession>A0A6H5J7W1</accession>
<dbReference type="GO" id="GO:0003676">
    <property type="term" value="F:nucleic acid binding"/>
    <property type="evidence" value="ECO:0007669"/>
    <property type="project" value="InterPro"/>
</dbReference>
<proteinExistence type="predicted"/>
<dbReference type="InterPro" id="IPR036397">
    <property type="entry name" value="RNaseH_sf"/>
</dbReference>
<evidence type="ECO:0000313" key="3">
    <source>
        <dbReference type="EMBL" id="CAB0044667.1"/>
    </source>
</evidence>
<name>A0A6H5J7W1_9HYME</name>
<protein>
    <recommendedName>
        <fullName evidence="2">Integrase zinc-binding domain-containing protein</fullName>
    </recommendedName>
</protein>
<reference evidence="3 4" key="1">
    <citation type="submission" date="2020-02" db="EMBL/GenBank/DDBJ databases">
        <authorList>
            <person name="Ferguson B K."/>
        </authorList>
    </citation>
    <scope>NUCLEOTIDE SEQUENCE [LARGE SCALE GENOMIC DNA]</scope>
</reference>
<sequence length="726" mass="81207">MKMMYRQIWIDKRDLDWQRVVWSPSSSDPIQHFRLLTVTYGTSCAPYLALRTIEQLCTDEGAQFPAATVAILRDRCARSGGSTGSPRPTDPIDKQRRFSAPQVGRERPSTARGPQRCRLPATHLDQFFRRGPGTRARDRLEPSRRFAGVAVPDVSKPRRSKREVLSALATIFDPCGWLAPTTLTVKLLIQDMWRARLGWDDELPELLAQRWRTICDGLTSIRGLVIPRWLASHSSAQDLRIHAFADASRRAMAAVTYSRCEDETGQVRLRILVSKTKLAPIRSVLVDPARTPRSTIPRLELRAALIAARLLRTTCDELAIDINTCVAWSDSRIVLHWIDSTEAIGNSVVDGYVHQIQELTPRSIWRYVPSDKNPADVASRGATVNQLLSHHAWLQGPEWLKKPPPTWPPNRPPDCEEQRLCLYVAAEDEDVTDWLRKFSSLTRALRFMVRAQTLDQTALESRPMPRSTTADDSSGARRSLRGMPRPQSATILRGRSSRTETLSTSSKEEPAGRARSVPRRQRNPQGGRQAAASHSALPFHLKHPPILDGSSHLATLVIDWAHARSIHGGFKATYVQVFQRAWLINGRRRIRHHVSQCVTCAAARVRTTSHIMAPLPASRVTAARPFERTGVDYAGPFLVRQGRGKGIPTSKAWVAVFVCLVTKAIHLELVGQFEDGQLAGRTHKIRRPTTSTKGNVERQCDQLPPCGLRDTSGHEERADQVATAAS</sequence>
<feature type="compositionally biased region" description="Low complexity" evidence="1">
    <location>
        <begin position="523"/>
        <end position="532"/>
    </location>
</feature>
<feature type="domain" description="Integrase zinc-binding" evidence="2">
    <location>
        <begin position="552"/>
        <end position="604"/>
    </location>
</feature>
<dbReference type="PANTHER" id="PTHR47331:SF1">
    <property type="entry name" value="GAG-LIKE PROTEIN"/>
    <property type="match status" value="1"/>
</dbReference>
<dbReference type="Gene3D" id="3.30.420.10">
    <property type="entry name" value="Ribonuclease H-like superfamily/Ribonuclease H"/>
    <property type="match status" value="1"/>
</dbReference>
<dbReference type="InterPro" id="IPR008042">
    <property type="entry name" value="Retrotrans_Pao"/>
</dbReference>
<gene>
    <name evidence="3" type="ORF">TBRA_LOCUS16255</name>
</gene>
<dbReference type="AlphaFoldDB" id="A0A6H5J7W1"/>